<accession>A0ABR0EQP5</accession>
<keyword evidence="1" id="KW-0732">Signal</keyword>
<protein>
    <submittedName>
        <fullName evidence="2">Uncharacterized protein</fullName>
    </submittedName>
</protein>
<comment type="caution">
    <text evidence="2">The sequence shown here is derived from an EMBL/GenBank/DDBJ whole genome shotgun (WGS) entry which is preliminary data.</text>
</comment>
<evidence type="ECO:0000313" key="2">
    <source>
        <dbReference type="EMBL" id="KAK4503919.1"/>
    </source>
</evidence>
<dbReference type="Proteomes" id="UP001305779">
    <property type="component" value="Unassembled WGS sequence"/>
</dbReference>
<sequence length="209" mass="22202">MFIKALLTTSALASLASAAVFPQPRAEFIDANYDDITVVPAVPAANTLTTYRGLNYTGFATNQAGVGGALQITGVAPHTKPNNIVSGIQQTSTTGQNAGFSIATGSKYFDLKSFYYGCSVNTLEGAEGLAQQCTINVRGYRQLNDANPVASAQFSFNPKVTQPLANPNLATFDKSFSVLQRVEIVQIESQSGEATNVVVLDDVAYNLYK</sequence>
<name>A0ABR0EQP5_ZASCE</name>
<evidence type="ECO:0000313" key="3">
    <source>
        <dbReference type="Proteomes" id="UP001305779"/>
    </source>
</evidence>
<feature type="signal peptide" evidence="1">
    <location>
        <begin position="1"/>
        <end position="18"/>
    </location>
</feature>
<gene>
    <name evidence="2" type="ORF">PRZ48_004834</name>
</gene>
<keyword evidence="3" id="KW-1185">Reference proteome</keyword>
<dbReference type="EMBL" id="JAXOVC010000003">
    <property type="protein sequence ID" value="KAK4503919.1"/>
    <property type="molecule type" value="Genomic_DNA"/>
</dbReference>
<feature type="chain" id="PRO_5047088670" evidence="1">
    <location>
        <begin position="19"/>
        <end position="209"/>
    </location>
</feature>
<evidence type="ECO:0000256" key="1">
    <source>
        <dbReference type="SAM" id="SignalP"/>
    </source>
</evidence>
<reference evidence="2 3" key="1">
    <citation type="journal article" date="2023" name="G3 (Bethesda)">
        <title>A chromosome-level genome assembly of Zasmidium syzygii isolated from banana leaves.</title>
        <authorList>
            <person name="van Westerhoven A.C."/>
            <person name="Mehrabi R."/>
            <person name="Talebi R."/>
            <person name="Steentjes M.B.F."/>
            <person name="Corcolon B."/>
            <person name="Chong P.A."/>
            <person name="Kema G.H.J."/>
            <person name="Seidl M.F."/>
        </authorList>
    </citation>
    <scope>NUCLEOTIDE SEQUENCE [LARGE SCALE GENOMIC DNA]</scope>
    <source>
        <strain evidence="2 3">P124</strain>
    </source>
</reference>
<proteinExistence type="predicted"/>
<organism evidence="2 3">
    <name type="scientific">Zasmidium cellare</name>
    <name type="common">Wine cellar mold</name>
    <name type="synonym">Racodium cellare</name>
    <dbReference type="NCBI Taxonomy" id="395010"/>
    <lineage>
        <taxon>Eukaryota</taxon>
        <taxon>Fungi</taxon>
        <taxon>Dikarya</taxon>
        <taxon>Ascomycota</taxon>
        <taxon>Pezizomycotina</taxon>
        <taxon>Dothideomycetes</taxon>
        <taxon>Dothideomycetidae</taxon>
        <taxon>Mycosphaerellales</taxon>
        <taxon>Mycosphaerellaceae</taxon>
        <taxon>Zasmidium</taxon>
    </lineage>
</organism>